<accession>A0A4R6TRY6</accession>
<reference evidence="11 12" key="1">
    <citation type="submission" date="2019-03" db="EMBL/GenBank/DDBJ databases">
        <title>Genomic Encyclopedia of Type Strains, Phase IV (KMG-IV): sequencing the most valuable type-strain genomes for metagenomic binning, comparative biology and taxonomic classification.</title>
        <authorList>
            <person name="Goeker M."/>
        </authorList>
    </citation>
    <scope>NUCLEOTIDE SEQUENCE [LARGE SCALE GENOMIC DNA]</scope>
    <source>
        <strain evidence="11 12">DSM 28697</strain>
    </source>
</reference>
<dbReference type="AlphaFoldDB" id="A0A4R6TRY6"/>
<evidence type="ECO:0000256" key="2">
    <source>
        <dbReference type="ARBA" id="ARBA00007599"/>
    </source>
</evidence>
<dbReference type="InterPro" id="IPR003442">
    <property type="entry name" value="T6A_TsaE"/>
</dbReference>
<dbReference type="OrthoDB" id="9815896at2"/>
<dbReference type="PANTHER" id="PTHR33540">
    <property type="entry name" value="TRNA THREONYLCARBAMOYLADENOSINE BIOSYNTHESIS PROTEIN TSAE"/>
    <property type="match status" value="1"/>
</dbReference>
<proteinExistence type="inferred from homology"/>
<dbReference type="Gene3D" id="3.40.50.300">
    <property type="entry name" value="P-loop containing nucleotide triphosphate hydrolases"/>
    <property type="match status" value="1"/>
</dbReference>
<comment type="similarity">
    <text evidence="2">Belongs to the TsaE family.</text>
</comment>
<dbReference type="NCBIfam" id="TIGR00150">
    <property type="entry name" value="T6A_YjeE"/>
    <property type="match status" value="1"/>
</dbReference>
<dbReference type="Proteomes" id="UP000295632">
    <property type="component" value="Unassembled WGS sequence"/>
</dbReference>
<dbReference type="InterPro" id="IPR027417">
    <property type="entry name" value="P-loop_NTPase"/>
</dbReference>
<dbReference type="FunFam" id="3.40.50.300:FF:000777">
    <property type="entry name" value="tRNA (N6-adenosine(37)-N6)-threonylcarbamoyltransferase complex ATPase TsaE"/>
    <property type="match status" value="1"/>
</dbReference>
<evidence type="ECO:0000256" key="1">
    <source>
        <dbReference type="ARBA" id="ARBA00004496"/>
    </source>
</evidence>
<dbReference type="GO" id="GO:0005737">
    <property type="term" value="C:cytoplasm"/>
    <property type="evidence" value="ECO:0007669"/>
    <property type="project" value="UniProtKB-SubCell"/>
</dbReference>
<dbReference type="SUPFAM" id="SSF52540">
    <property type="entry name" value="P-loop containing nucleoside triphosphate hydrolases"/>
    <property type="match status" value="1"/>
</dbReference>
<evidence type="ECO:0000256" key="3">
    <source>
        <dbReference type="ARBA" id="ARBA00019010"/>
    </source>
</evidence>
<evidence type="ECO:0000256" key="7">
    <source>
        <dbReference type="ARBA" id="ARBA00022741"/>
    </source>
</evidence>
<comment type="caution">
    <text evidence="11">The sequence shown here is derived from an EMBL/GenBank/DDBJ whole genome shotgun (WGS) entry which is preliminary data.</text>
</comment>
<keyword evidence="7" id="KW-0547">Nucleotide-binding</keyword>
<gene>
    <name evidence="11" type="ORF">EV213_1224</name>
</gene>
<evidence type="ECO:0000256" key="9">
    <source>
        <dbReference type="ARBA" id="ARBA00022842"/>
    </source>
</evidence>
<evidence type="ECO:0000256" key="6">
    <source>
        <dbReference type="ARBA" id="ARBA00022723"/>
    </source>
</evidence>
<dbReference type="RefSeq" id="WP_133581934.1">
    <property type="nucleotide sequence ID" value="NZ_SNYJ01000022.1"/>
</dbReference>
<evidence type="ECO:0000256" key="10">
    <source>
        <dbReference type="ARBA" id="ARBA00032441"/>
    </source>
</evidence>
<evidence type="ECO:0000256" key="4">
    <source>
        <dbReference type="ARBA" id="ARBA00022490"/>
    </source>
</evidence>
<dbReference type="GO" id="GO:0002949">
    <property type="term" value="P:tRNA threonylcarbamoyladenosine modification"/>
    <property type="evidence" value="ECO:0007669"/>
    <property type="project" value="InterPro"/>
</dbReference>
<name>A0A4R6TRY6_9BACI</name>
<keyword evidence="9" id="KW-0460">Magnesium</keyword>
<dbReference type="EMBL" id="SNYJ01000022">
    <property type="protein sequence ID" value="TDQ35217.1"/>
    <property type="molecule type" value="Genomic_DNA"/>
</dbReference>
<evidence type="ECO:0000256" key="5">
    <source>
        <dbReference type="ARBA" id="ARBA00022694"/>
    </source>
</evidence>
<keyword evidence="6" id="KW-0479">Metal-binding</keyword>
<evidence type="ECO:0000313" key="11">
    <source>
        <dbReference type="EMBL" id="TDQ35217.1"/>
    </source>
</evidence>
<keyword evidence="4" id="KW-0963">Cytoplasm</keyword>
<dbReference type="Pfam" id="PF02367">
    <property type="entry name" value="TsaE"/>
    <property type="match status" value="1"/>
</dbReference>
<protein>
    <recommendedName>
        <fullName evidence="3">tRNA threonylcarbamoyladenosine biosynthesis protein TsaE</fullName>
    </recommendedName>
    <alternativeName>
        <fullName evidence="10">t(6)A37 threonylcarbamoyladenosine biosynthesis protein TsaE</fullName>
    </alternativeName>
</protein>
<dbReference type="GO" id="GO:0005524">
    <property type="term" value="F:ATP binding"/>
    <property type="evidence" value="ECO:0007669"/>
    <property type="project" value="UniProtKB-KW"/>
</dbReference>
<keyword evidence="12" id="KW-1185">Reference proteome</keyword>
<organism evidence="11 12">
    <name type="scientific">Aureibacillus halotolerans</name>
    <dbReference type="NCBI Taxonomy" id="1508390"/>
    <lineage>
        <taxon>Bacteria</taxon>
        <taxon>Bacillati</taxon>
        <taxon>Bacillota</taxon>
        <taxon>Bacilli</taxon>
        <taxon>Bacillales</taxon>
        <taxon>Bacillaceae</taxon>
        <taxon>Aureibacillus</taxon>
    </lineage>
</organism>
<sequence length="150" mass="16708">MATYVIHTTTEDETKEIARRLGDVVAPGTLLTLEGDLGAGKTTFVKGLAIGLSIQEIVNSPTFTIIKEYEGRLPLYHMDAYRLEGEEDDLGLDEYVYGQGVTVIEWPEYVEEVLPEQRVSIAIAYTENGRTLTFKAVGQIYEDLCREALS</sequence>
<comment type="subcellular location">
    <subcellularLocation>
        <location evidence="1">Cytoplasm</location>
    </subcellularLocation>
</comment>
<evidence type="ECO:0000256" key="8">
    <source>
        <dbReference type="ARBA" id="ARBA00022840"/>
    </source>
</evidence>
<dbReference type="GO" id="GO:0046872">
    <property type="term" value="F:metal ion binding"/>
    <property type="evidence" value="ECO:0007669"/>
    <property type="project" value="UniProtKB-KW"/>
</dbReference>
<evidence type="ECO:0000313" key="12">
    <source>
        <dbReference type="Proteomes" id="UP000295632"/>
    </source>
</evidence>
<dbReference type="PANTHER" id="PTHR33540:SF2">
    <property type="entry name" value="TRNA THREONYLCARBAMOYLADENOSINE BIOSYNTHESIS PROTEIN TSAE"/>
    <property type="match status" value="1"/>
</dbReference>
<keyword evidence="5" id="KW-0819">tRNA processing</keyword>
<keyword evidence="8" id="KW-0067">ATP-binding</keyword>